<dbReference type="Proteomes" id="UP000018130">
    <property type="component" value="Unassembled WGS sequence"/>
</dbReference>
<name>T2JMC1_CROWT</name>
<evidence type="ECO:0000313" key="2">
    <source>
        <dbReference type="EMBL" id="CCQ65667.1"/>
    </source>
</evidence>
<evidence type="ECO:0000256" key="1">
    <source>
        <dbReference type="SAM" id="MobiDB-lite"/>
    </source>
</evidence>
<proteinExistence type="predicted"/>
<evidence type="ECO:0000313" key="3">
    <source>
        <dbReference type="Proteomes" id="UP000018130"/>
    </source>
</evidence>
<evidence type="ECO:0008006" key="4">
    <source>
        <dbReference type="Google" id="ProtNLM"/>
    </source>
</evidence>
<comment type="caution">
    <text evidence="2">The sequence shown here is derived from an EMBL/GenBank/DDBJ whole genome shotgun (WGS) entry which is preliminary data.</text>
</comment>
<dbReference type="EMBL" id="CAQN01000241">
    <property type="protein sequence ID" value="CCQ65667.1"/>
    <property type="molecule type" value="Genomic_DNA"/>
</dbReference>
<protein>
    <recommendedName>
        <fullName evidence="4">Benzoyl-CoA reductase/2-hydroxyglutaryl-CoA dehydratase subunit, BcrC/BadD/HgdB</fullName>
    </recommendedName>
</protein>
<sequence length="560" mass="64891">MKSEVRSLKSEVKTAITDPWHHSQSWAAHYHKWQFKYNSFNATYIIENGDRTIILSVPIREIAHHPSPQAWLDHWAKTKGKRQLEQGTKQLEQPSLLDFNPQSSNSIPPKNPKGISFGQTLEQLYQGKTCTRRVWSDRTAKTFINYYEQGVKVPAYNKDLRYGGEIIGWLTLTEKPVQQQLVEMTQADLKAEGFPNYTFDQFINEFFDGKNQTVWVICFEFTPNQPKESSVTVEVVESNDNQALTDTDELTHEEERDRLHLEGQVERAFFSAGIALQELRDRRLYRSTHKTFEDYCQERFGYSRRKMDYLIAGSEVYQNLLLPSEMRTNCSQTDLPDDQSQMRTNGSQITESDDNLQMRTNCSQNADDEMRTNCSQNADGKTRTNCSQILPTREAQVRPLTKLEPDQQREAWQKAVEQAGGKVPSGRIVKSIVDQIRERTPVPNPWRKGEVAMIMVKDNPDLRGKGGCWCVISEVHNFTCTVRLWDGEYQVKPENLKELPYSNEQQEMVRKLCDRLSKLYDPEMDETAKGLLSILGKIDRPWLTKYEERFLSILEEDITS</sequence>
<dbReference type="AlphaFoldDB" id="T2JMC1"/>
<reference evidence="2 3" key="1">
    <citation type="submission" date="2013-01" db="EMBL/GenBank/DDBJ databases">
        <authorList>
            <person name="Bench S."/>
        </authorList>
    </citation>
    <scope>NUCLEOTIDE SEQUENCE [LARGE SCALE GENOMIC DNA]</scope>
    <source>
        <strain evidence="2 3">WH 0402</strain>
    </source>
</reference>
<dbReference type="RefSeq" id="WP_053081615.1">
    <property type="nucleotide sequence ID" value="NZ_CAQN01000241.1"/>
</dbReference>
<feature type="region of interest" description="Disordered" evidence="1">
    <location>
        <begin position="92"/>
        <end position="112"/>
    </location>
</feature>
<gene>
    <name evidence="2" type="ORF">CWATWH0402_1321</name>
</gene>
<accession>T2JMC1</accession>
<reference evidence="2 3" key="2">
    <citation type="submission" date="2013-09" db="EMBL/GenBank/DDBJ databases">
        <title>Whole genome comparison of six Crocosphaera watsonii strains with differing phenotypes.</title>
        <authorList>
            <person name="Bench S.R."/>
            <person name="Heller P."/>
            <person name="Frank I."/>
            <person name="Arciniega M."/>
            <person name="Shilova I.N."/>
            <person name="Zehr J.P."/>
        </authorList>
    </citation>
    <scope>NUCLEOTIDE SEQUENCE [LARGE SCALE GENOMIC DNA]</scope>
    <source>
        <strain evidence="2 3">WH 0402</strain>
    </source>
</reference>
<organism evidence="2 3">
    <name type="scientific">Crocosphaera watsonii WH 0402</name>
    <dbReference type="NCBI Taxonomy" id="1284629"/>
    <lineage>
        <taxon>Bacteria</taxon>
        <taxon>Bacillati</taxon>
        <taxon>Cyanobacteriota</taxon>
        <taxon>Cyanophyceae</taxon>
        <taxon>Oscillatoriophycideae</taxon>
        <taxon>Chroococcales</taxon>
        <taxon>Aphanothecaceae</taxon>
        <taxon>Crocosphaera</taxon>
    </lineage>
</organism>